<organism evidence="1 2">
    <name type="scientific">Deinococcus lacus</name>
    <dbReference type="NCBI Taxonomy" id="392561"/>
    <lineage>
        <taxon>Bacteria</taxon>
        <taxon>Thermotogati</taxon>
        <taxon>Deinococcota</taxon>
        <taxon>Deinococci</taxon>
        <taxon>Deinococcales</taxon>
        <taxon>Deinococcaceae</taxon>
        <taxon>Deinococcus</taxon>
    </lineage>
</organism>
<gene>
    <name evidence="1" type="ORF">ACFP81_14920</name>
</gene>
<dbReference type="EMBL" id="JBHSWD010000006">
    <property type="protein sequence ID" value="MFC6593177.1"/>
    <property type="molecule type" value="Genomic_DNA"/>
</dbReference>
<reference evidence="2" key="1">
    <citation type="journal article" date="2019" name="Int. J. Syst. Evol. Microbiol.">
        <title>The Global Catalogue of Microorganisms (GCM) 10K type strain sequencing project: providing services to taxonomists for standard genome sequencing and annotation.</title>
        <authorList>
            <consortium name="The Broad Institute Genomics Platform"/>
            <consortium name="The Broad Institute Genome Sequencing Center for Infectious Disease"/>
            <person name="Wu L."/>
            <person name="Ma J."/>
        </authorList>
    </citation>
    <scope>NUCLEOTIDE SEQUENCE [LARGE SCALE GENOMIC DNA]</scope>
    <source>
        <strain evidence="2">CGMCC 1.15772</strain>
    </source>
</reference>
<name>A0ABW1YJ11_9DEIO</name>
<dbReference type="RefSeq" id="WP_380084250.1">
    <property type="nucleotide sequence ID" value="NZ_JBHSWD010000006.1"/>
</dbReference>
<dbReference type="SUPFAM" id="SSF50969">
    <property type="entry name" value="YVTN repeat-like/Quinoprotein amine dehydrogenase"/>
    <property type="match status" value="1"/>
</dbReference>
<accession>A0ABW1YJ11</accession>
<sequence length="248" mass="27115">MPQRVFFSEDGQTTLAVSWPFLWVFGPQAESPLALRLPDYAEAEWLTLQGGRLTVYGRNLSWSPGQEPTMQASVWTADLPTASAQSPLPLTLQQEDDRLNCGTGQWATVILRPVRLCQTEKQLSGHRGDEVVWSLALPDALAPLIAPDGLWFAVRSGNKLRIYQTGTGVQAAEVSLPALSDGAFWTELRVDSAGRWAAVQAGQQWYLADLKAGSVQALPMLKGAQDLAFVAGHLAAVQTDRVDWFNLN</sequence>
<evidence type="ECO:0000313" key="2">
    <source>
        <dbReference type="Proteomes" id="UP001596297"/>
    </source>
</evidence>
<dbReference type="InterPro" id="IPR011044">
    <property type="entry name" value="Quino_amine_DH_bsu"/>
</dbReference>
<dbReference type="Proteomes" id="UP001596297">
    <property type="component" value="Unassembled WGS sequence"/>
</dbReference>
<protein>
    <submittedName>
        <fullName evidence="1">Uncharacterized protein</fullName>
    </submittedName>
</protein>
<comment type="caution">
    <text evidence="1">The sequence shown here is derived from an EMBL/GenBank/DDBJ whole genome shotgun (WGS) entry which is preliminary data.</text>
</comment>
<keyword evidence="2" id="KW-1185">Reference proteome</keyword>
<proteinExistence type="predicted"/>
<evidence type="ECO:0000313" key="1">
    <source>
        <dbReference type="EMBL" id="MFC6593177.1"/>
    </source>
</evidence>